<reference evidence="2 3" key="1">
    <citation type="journal article" date="2015" name="Sci. Rep.">
        <title>Chromosome-level genome map provides insights into diverse defense mechanisms in the medicinal fungus Ganoderma sinense.</title>
        <authorList>
            <person name="Zhu Y."/>
            <person name="Xu J."/>
            <person name="Sun C."/>
            <person name="Zhou S."/>
            <person name="Xu H."/>
            <person name="Nelson D.R."/>
            <person name="Qian J."/>
            <person name="Song J."/>
            <person name="Luo H."/>
            <person name="Xiang L."/>
            <person name="Li Y."/>
            <person name="Xu Z."/>
            <person name="Ji A."/>
            <person name="Wang L."/>
            <person name="Lu S."/>
            <person name="Hayward A."/>
            <person name="Sun W."/>
            <person name="Li X."/>
            <person name="Schwartz D.C."/>
            <person name="Wang Y."/>
            <person name="Chen S."/>
        </authorList>
    </citation>
    <scope>NUCLEOTIDE SEQUENCE [LARGE SCALE GENOMIC DNA]</scope>
    <source>
        <strain evidence="2 3">ZZ0214-1</strain>
    </source>
</reference>
<evidence type="ECO:0000313" key="3">
    <source>
        <dbReference type="Proteomes" id="UP000230002"/>
    </source>
</evidence>
<organism evidence="2 3">
    <name type="scientific">Ganoderma sinense ZZ0214-1</name>
    <dbReference type="NCBI Taxonomy" id="1077348"/>
    <lineage>
        <taxon>Eukaryota</taxon>
        <taxon>Fungi</taxon>
        <taxon>Dikarya</taxon>
        <taxon>Basidiomycota</taxon>
        <taxon>Agaricomycotina</taxon>
        <taxon>Agaricomycetes</taxon>
        <taxon>Polyporales</taxon>
        <taxon>Polyporaceae</taxon>
        <taxon>Ganoderma</taxon>
    </lineage>
</organism>
<sequence>MSYPGGLDASAAFEHRLHTQSSMMTLSLAGNLLIGDAIVWWRACVIWQHKVVNCIGLLLSASVGTEGAVGGTTVGNPASEDPLETSMNKETKAVGSFA</sequence>
<feature type="region of interest" description="Disordered" evidence="1">
    <location>
        <begin position="70"/>
        <end position="98"/>
    </location>
</feature>
<dbReference type="Proteomes" id="UP000230002">
    <property type="component" value="Unassembled WGS sequence"/>
</dbReference>
<protein>
    <submittedName>
        <fullName evidence="2">Uncharacterized protein</fullName>
    </submittedName>
</protein>
<keyword evidence="3" id="KW-1185">Reference proteome</keyword>
<accession>A0A2G8SGZ1</accession>
<comment type="caution">
    <text evidence="2">The sequence shown here is derived from an EMBL/GenBank/DDBJ whole genome shotgun (WGS) entry which is preliminary data.</text>
</comment>
<gene>
    <name evidence="2" type="ORF">GSI_04498</name>
</gene>
<evidence type="ECO:0000256" key="1">
    <source>
        <dbReference type="SAM" id="MobiDB-lite"/>
    </source>
</evidence>
<dbReference type="EMBL" id="AYKW01000008">
    <property type="protein sequence ID" value="PIL33049.1"/>
    <property type="molecule type" value="Genomic_DNA"/>
</dbReference>
<dbReference type="AlphaFoldDB" id="A0A2G8SGZ1"/>
<name>A0A2G8SGZ1_9APHY</name>
<evidence type="ECO:0000313" key="2">
    <source>
        <dbReference type="EMBL" id="PIL33049.1"/>
    </source>
</evidence>
<proteinExistence type="predicted"/>
<dbReference type="OrthoDB" id="10465582at2759"/>